<organism evidence="2 3">
    <name type="scientific">Actinomadura physcomitrii</name>
    <dbReference type="NCBI Taxonomy" id="2650748"/>
    <lineage>
        <taxon>Bacteria</taxon>
        <taxon>Bacillati</taxon>
        <taxon>Actinomycetota</taxon>
        <taxon>Actinomycetes</taxon>
        <taxon>Streptosporangiales</taxon>
        <taxon>Thermomonosporaceae</taxon>
        <taxon>Actinomadura</taxon>
    </lineage>
</organism>
<sequence>MTDASPGWEVPGYVRIKELGSGAQGAVVLARHQTGGPAVAIKYLAPGMLGRTVARDTFRSEAELLRRVVDPHVARLFYYVESPRGAVIVLEAVPGRSLRHVLDAQDEPLAPEAALTLMKGSLLGLAAAHAVGVVHRDYKPANVLVQDNGQSKLIDFGIAVLTGQGDRAGTPAYMAPEQWEGQPATPATDLYAATCVFVECVTGKKPFQGTTVEALRAQHATAPVPLDQVPEALHSLVEHGLAKSPAERAWNAHEFVSELEALAAREYGPDWERRGIVALGAVVATVGAAVPLAILGGALVTHGASSTSVGALASGVTGHAAAGYMQAAVSADTAAKSGASTAKGVLSKVGGAKGATGIAAVGVGAATAAWFFWPGPGVGGVSHGALHAAFTRPGALLGQPYMPAAETPYMDFKISVRPARAKPGTRLRLVVRFRARTVGAAYYLPDGSRQCLGDKAKPPKTKEYNFSIGEDTAQLGLKARSYIGFYKAPPEKWNRLPQKADGVYLPTDYKRAAESQPFNRSECAYASRWTETRTVLLPGPELLEPGKYLVTPFAPVKLTNLTQAGKPVSPEAAGAFTQGRLPVIQVLDA</sequence>
<keyword evidence="3" id="KW-1185">Reference proteome</keyword>
<keyword evidence="2" id="KW-0808">Transferase</keyword>
<dbReference type="Pfam" id="PF00069">
    <property type="entry name" value="Pkinase"/>
    <property type="match status" value="1"/>
</dbReference>
<evidence type="ECO:0000259" key="1">
    <source>
        <dbReference type="PROSITE" id="PS50011"/>
    </source>
</evidence>
<comment type="caution">
    <text evidence="2">The sequence shown here is derived from an EMBL/GenBank/DDBJ whole genome shotgun (WGS) entry which is preliminary data.</text>
</comment>
<evidence type="ECO:0000313" key="2">
    <source>
        <dbReference type="EMBL" id="MWA00778.1"/>
    </source>
</evidence>
<dbReference type="RefSeq" id="WP_151593297.1">
    <property type="nucleotide sequence ID" value="NZ_WBMS02000006.1"/>
</dbReference>
<dbReference type="Gene3D" id="1.10.510.10">
    <property type="entry name" value="Transferase(Phosphotransferase) domain 1"/>
    <property type="match status" value="1"/>
</dbReference>
<dbReference type="PROSITE" id="PS50011">
    <property type="entry name" value="PROTEIN_KINASE_DOM"/>
    <property type="match status" value="1"/>
</dbReference>
<feature type="domain" description="Protein kinase" evidence="1">
    <location>
        <begin position="13"/>
        <end position="262"/>
    </location>
</feature>
<reference evidence="2" key="1">
    <citation type="submission" date="2019-12" db="EMBL/GenBank/DDBJ databases">
        <title>Actinomadura physcomitrii sp. nov., a novel actinomycete isolated from moss [Physcomitrium sphaericum (Ludw) Fuernr].</title>
        <authorList>
            <person name="Zhuang X."/>
        </authorList>
    </citation>
    <scope>NUCLEOTIDE SEQUENCE [LARGE SCALE GENOMIC DNA]</scope>
    <source>
        <strain evidence="2">LD22</strain>
    </source>
</reference>
<dbReference type="PANTHER" id="PTHR24348">
    <property type="entry name" value="SERINE/THREONINE-PROTEIN KINASE UNC-51-RELATED"/>
    <property type="match status" value="1"/>
</dbReference>
<protein>
    <submittedName>
        <fullName evidence="2">Protein kinase</fullName>
    </submittedName>
</protein>
<dbReference type="SUPFAM" id="SSF56112">
    <property type="entry name" value="Protein kinase-like (PK-like)"/>
    <property type="match status" value="1"/>
</dbReference>
<name>A0A6I4M3Y8_9ACTN</name>
<dbReference type="AlphaFoldDB" id="A0A6I4M3Y8"/>
<dbReference type="Proteomes" id="UP000462055">
    <property type="component" value="Unassembled WGS sequence"/>
</dbReference>
<dbReference type="GO" id="GO:0005524">
    <property type="term" value="F:ATP binding"/>
    <property type="evidence" value="ECO:0007669"/>
    <property type="project" value="InterPro"/>
</dbReference>
<dbReference type="InterPro" id="IPR011009">
    <property type="entry name" value="Kinase-like_dom_sf"/>
</dbReference>
<dbReference type="InterPro" id="IPR045269">
    <property type="entry name" value="Atg1-like"/>
</dbReference>
<evidence type="ECO:0000313" key="3">
    <source>
        <dbReference type="Proteomes" id="UP000462055"/>
    </source>
</evidence>
<dbReference type="InterPro" id="IPR008271">
    <property type="entry name" value="Ser/Thr_kinase_AS"/>
</dbReference>
<accession>A0A6I4M3Y8</accession>
<dbReference type="EMBL" id="WBMS02000006">
    <property type="protein sequence ID" value="MWA00778.1"/>
    <property type="molecule type" value="Genomic_DNA"/>
</dbReference>
<dbReference type="GO" id="GO:0004674">
    <property type="term" value="F:protein serine/threonine kinase activity"/>
    <property type="evidence" value="ECO:0007669"/>
    <property type="project" value="InterPro"/>
</dbReference>
<dbReference type="CDD" id="cd14014">
    <property type="entry name" value="STKc_PknB_like"/>
    <property type="match status" value="1"/>
</dbReference>
<keyword evidence="2" id="KW-0418">Kinase</keyword>
<dbReference type="PROSITE" id="PS00108">
    <property type="entry name" value="PROTEIN_KINASE_ST"/>
    <property type="match status" value="1"/>
</dbReference>
<dbReference type="GO" id="GO:0005737">
    <property type="term" value="C:cytoplasm"/>
    <property type="evidence" value="ECO:0007669"/>
    <property type="project" value="TreeGrafter"/>
</dbReference>
<proteinExistence type="predicted"/>
<gene>
    <name evidence="2" type="ORF">F8568_010385</name>
</gene>
<dbReference type="InterPro" id="IPR000719">
    <property type="entry name" value="Prot_kinase_dom"/>
</dbReference>